<dbReference type="AlphaFoldDB" id="A0AAE1AUN5"/>
<sequence>MKDGNSSETGGLEGRQPGEMDVEGPEVFFSAVQPIRDLSEENRLNVPDQKASVIKSNLKRLVTHLGPWRDWQTSQDKCPGDLES</sequence>
<proteinExistence type="predicted"/>
<evidence type="ECO:0000313" key="2">
    <source>
        <dbReference type="EMBL" id="KAK3793626.1"/>
    </source>
</evidence>
<accession>A0AAE1AUN5</accession>
<dbReference type="EMBL" id="JAWDGP010001203">
    <property type="protein sequence ID" value="KAK3793626.1"/>
    <property type="molecule type" value="Genomic_DNA"/>
</dbReference>
<reference evidence="2" key="1">
    <citation type="journal article" date="2023" name="G3 (Bethesda)">
        <title>A reference genome for the long-term kleptoplast-retaining sea slug Elysia crispata morphotype clarki.</title>
        <authorList>
            <person name="Eastman K.E."/>
            <person name="Pendleton A.L."/>
            <person name="Shaikh M.A."/>
            <person name="Suttiyut T."/>
            <person name="Ogas R."/>
            <person name="Tomko P."/>
            <person name="Gavelis G."/>
            <person name="Widhalm J.R."/>
            <person name="Wisecaver J.H."/>
        </authorList>
    </citation>
    <scope>NUCLEOTIDE SEQUENCE</scope>
    <source>
        <strain evidence="2">ECLA1</strain>
    </source>
</reference>
<dbReference type="Proteomes" id="UP001283361">
    <property type="component" value="Unassembled WGS sequence"/>
</dbReference>
<evidence type="ECO:0000256" key="1">
    <source>
        <dbReference type="SAM" id="MobiDB-lite"/>
    </source>
</evidence>
<feature type="region of interest" description="Disordered" evidence="1">
    <location>
        <begin position="1"/>
        <end position="24"/>
    </location>
</feature>
<name>A0AAE1AUN5_9GAST</name>
<organism evidence="2 3">
    <name type="scientific">Elysia crispata</name>
    <name type="common">lettuce slug</name>
    <dbReference type="NCBI Taxonomy" id="231223"/>
    <lineage>
        <taxon>Eukaryota</taxon>
        <taxon>Metazoa</taxon>
        <taxon>Spiralia</taxon>
        <taxon>Lophotrochozoa</taxon>
        <taxon>Mollusca</taxon>
        <taxon>Gastropoda</taxon>
        <taxon>Heterobranchia</taxon>
        <taxon>Euthyneura</taxon>
        <taxon>Panpulmonata</taxon>
        <taxon>Sacoglossa</taxon>
        <taxon>Placobranchoidea</taxon>
        <taxon>Plakobranchidae</taxon>
        <taxon>Elysia</taxon>
    </lineage>
</organism>
<evidence type="ECO:0000313" key="3">
    <source>
        <dbReference type="Proteomes" id="UP001283361"/>
    </source>
</evidence>
<gene>
    <name evidence="2" type="ORF">RRG08_019229</name>
</gene>
<comment type="caution">
    <text evidence="2">The sequence shown here is derived from an EMBL/GenBank/DDBJ whole genome shotgun (WGS) entry which is preliminary data.</text>
</comment>
<keyword evidence="3" id="KW-1185">Reference proteome</keyword>
<protein>
    <submittedName>
        <fullName evidence="2">Uncharacterized protein</fullName>
    </submittedName>
</protein>